<gene>
    <name evidence="4" type="ORF">VTJ49DRAFT_5024</name>
</gene>
<feature type="compositionally biased region" description="Basic and acidic residues" evidence="1">
    <location>
        <begin position="1"/>
        <end position="12"/>
    </location>
</feature>
<feature type="domain" description="PX-associated" evidence="3">
    <location>
        <begin position="21"/>
        <end position="137"/>
    </location>
</feature>
<dbReference type="Proteomes" id="UP001583172">
    <property type="component" value="Unassembled WGS sequence"/>
</dbReference>
<feature type="compositionally biased region" description="Gly residues" evidence="1">
    <location>
        <begin position="724"/>
        <end position="736"/>
    </location>
</feature>
<protein>
    <submittedName>
        <fullName evidence="4">Uncharacterized protein</fullName>
    </submittedName>
</protein>
<feature type="domain" description="PX" evidence="2">
    <location>
        <begin position="182"/>
        <end position="369"/>
    </location>
</feature>
<feature type="region of interest" description="Disordered" evidence="1">
    <location>
        <begin position="592"/>
        <end position="684"/>
    </location>
</feature>
<dbReference type="EMBL" id="JAZGSY010000397">
    <property type="protein sequence ID" value="KAL1836547.1"/>
    <property type="molecule type" value="Genomic_DNA"/>
</dbReference>
<reference evidence="4 5" key="1">
    <citation type="journal article" date="2024" name="Commun. Biol.">
        <title>Comparative genomic analysis of thermophilic fungi reveals convergent evolutionary adaptations and gene losses.</title>
        <authorList>
            <person name="Steindorff A.S."/>
            <person name="Aguilar-Pontes M.V."/>
            <person name="Robinson A.J."/>
            <person name="Andreopoulos B."/>
            <person name="LaButti K."/>
            <person name="Kuo A."/>
            <person name="Mondo S."/>
            <person name="Riley R."/>
            <person name="Otillar R."/>
            <person name="Haridas S."/>
            <person name="Lipzen A."/>
            <person name="Grimwood J."/>
            <person name="Schmutz J."/>
            <person name="Clum A."/>
            <person name="Reid I.D."/>
            <person name="Moisan M.C."/>
            <person name="Butler G."/>
            <person name="Nguyen T.T.M."/>
            <person name="Dewar K."/>
            <person name="Conant G."/>
            <person name="Drula E."/>
            <person name="Henrissat B."/>
            <person name="Hansel C."/>
            <person name="Singer S."/>
            <person name="Hutchinson M.I."/>
            <person name="de Vries R.P."/>
            <person name="Natvig D.O."/>
            <person name="Powell A.J."/>
            <person name="Tsang A."/>
            <person name="Grigoriev I.V."/>
        </authorList>
    </citation>
    <scope>NUCLEOTIDE SEQUENCE [LARGE SCALE GENOMIC DNA]</scope>
    <source>
        <strain evidence="4 5">CBS 620.91</strain>
    </source>
</reference>
<evidence type="ECO:0000313" key="4">
    <source>
        <dbReference type="EMBL" id="KAL1836547.1"/>
    </source>
</evidence>
<feature type="compositionally biased region" description="Pro residues" evidence="1">
    <location>
        <begin position="653"/>
        <end position="662"/>
    </location>
</feature>
<accession>A0ABR3V449</accession>
<keyword evidence="5" id="KW-1185">Reference proteome</keyword>
<feature type="region of interest" description="Disordered" evidence="1">
    <location>
        <begin position="722"/>
        <end position="763"/>
    </location>
</feature>
<evidence type="ECO:0000259" key="2">
    <source>
        <dbReference type="Pfam" id="PF12825"/>
    </source>
</evidence>
<feature type="compositionally biased region" description="Low complexity" evidence="1">
    <location>
        <begin position="663"/>
        <end position="682"/>
    </location>
</feature>
<dbReference type="InterPro" id="IPR024554">
    <property type="entry name" value="LEC1-like_C"/>
</dbReference>
<feature type="region of interest" description="Disordered" evidence="1">
    <location>
        <begin position="1"/>
        <end position="23"/>
    </location>
</feature>
<organism evidence="4 5">
    <name type="scientific">Humicola insolens</name>
    <name type="common">Soft-rot fungus</name>
    <dbReference type="NCBI Taxonomy" id="85995"/>
    <lineage>
        <taxon>Eukaryota</taxon>
        <taxon>Fungi</taxon>
        <taxon>Dikarya</taxon>
        <taxon>Ascomycota</taxon>
        <taxon>Pezizomycotina</taxon>
        <taxon>Sordariomycetes</taxon>
        <taxon>Sordariomycetidae</taxon>
        <taxon>Sordariales</taxon>
        <taxon>Chaetomiaceae</taxon>
        <taxon>Mycothermus</taxon>
    </lineage>
</organism>
<evidence type="ECO:0000256" key="1">
    <source>
        <dbReference type="SAM" id="MobiDB-lite"/>
    </source>
</evidence>
<sequence>MEGDLSRVHDTEPPSVSNPNEPLSPSQLHALFDILTHHGTYAEVESFKEPGTISEYGHPFSSRAESSAPLLAGVLRSIVLPFPGIRDLPADFWQVRFQAIMETLAAAGLSESFDKGVMGTRKTLATAASSIHEAVSRGILGGVRQTGARDLHSEYDRSSAQDLERAWEDALHELVYGDLVRELFACVTDKKSPEEHSPGVRAAVDYIIIHLATFIHHVIVVSPEGPYLLKLLENVHKLLPYSLVKQTLRVSNAATMLNGMTRLFLAKLSVGAISNWVGLTQNAADGMNLLQRIIWMVLSWDALEFRKSADAIEKAKGSSALPKEYLAAIRDFVSKPKSEHDQVRKQSVQSGRSVVVTVLERDNAELVASLSPTHHSRCLEYLAALLSARDRDEIINSLCRQNPDLFTQAIRDAVTSFEPMIRTVHQQVDLREHVSAAEGFISEFISVSRGKKRPSESLTSPATGTKADPSDPQPPSVKDYVLLLQHNRHLLYNWLHQVASQCPELRDMFLAWAEETIKLFRQPPELAASTASGHPNPNQRPGAAGKMSDHLQTLFASLPTTTQSRLLPIIDAHAAYLSRLEALSRMRMQRILDNLPPPTPPLTSSNAISPPASPSPSSPPPSPPTAPTPSYLSPSSLFRSGWTTPRSRSRSPTPTPTTPSAPPLASTNTTTTTTTTNHRSSSGPGIYLARWQHLLDTTLITPATPSGPFRTGRDVYGALAKGKTGAGSGSDSGRGTGKAVVDWGETARRRRQEEEEEEMGMEGAVDVREVVEALGEGFKRAVAGLLVEGGRG</sequence>
<name>A0ABR3V449_HUMIN</name>
<proteinExistence type="predicted"/>
<feature type="compositionally biased region" description="Low complexity" evidence="1">
    <location>
        <begin position="643"/>
        <end position="652"/>
    </location>
</feature>
<feature type="region of interest" description="Disordered" evidence="1">
    <location>
        <begin position="527"/>
        <end position="547"/>
    </location>
</feature>
<feature type="domain" description="PX" evidence="2">
    <location>
        <begin position="380"/>
        <end position="521"/>
    </location>
</feature>
<feature type="compositionally biased region" description="Polar residues" evidence="1">
    <location>
        <begin position="14"/>
        <end position="23"/>
    </location>
</feature>
<evidence type="ECO:0000259" key="3">
    <source>
        <dbReference type="Pfam" id="PF12828"/>
    </source>
</evidence>
<feature type="compositionally biased region" description="Pro residues" evidence="1">
    <location>
        <begin position="611"/>
        <end position="627"/>
    </location>
</feature>
<feature type="region of interest" description="Disordered" evidence="1">
    <location>
        <begin position="452"/>
        <end position="476"/>
    </location>
</feature>
<dbReference type="Pfam" id="PF12825">
    <property type="entry name" value="DUF3818"/>
    <property type="match status" value="2"/>
</dbReference>
<comment type="caution">
    <text evidence="4">The sequence shown here is derived from an EMBL/GenBank/DDBJ whole genome shotgun (WGS) entry which is preliminary data.</text>
</comment>
<feature type="compositionally biased region" description="Polar residues" evidence="1">
    <location>
        <begin position="529"/>
        <end position="539"/>
    </location>
</feature>
<dbReference type="PANTHER" id="PTHR47185">
    <property type="entry name" value="PX DOMAIN-CONTAINING PROTEIN YPR097W"/>
    <property type="match status" value="1"/>
</dbReference>
<dbReference type="PANTHER" id="PTHR47185:SF2">
    <property type="entry name" value="FUNGAL PROTEIN"/>
    <property type="match status" value="1"/>
</dbReference>
<dbReference type="InterPro" id="IPR024555">
    <property type="entry name" value="PX-associated"/>
</dbReference>
<evidence type="ECO:0000313" key="5">
    <source>
        <dbReference type="Proteomes" id="UP001583172"/>
    </source>
</evidence>
<dbReference type="Pfam" id="PF12828">
    <property type="entry name" value="PXB"/>
    <property type="match status" value="1"/>
</dbReference>
<dbReference type="InterPro" id="IPR047168">
    <property type="entry name" value="LEC1-like"/>
</dbReference>